<dbReference type="Pfam" id="PF04055">
    <property type="entry name" value="Radical_SAM"/>
    <property type="match status" value="1"/>
</dbReference>
<dbReference type="SUPFAM" id="SSF102114">
    <property type="entry name" value="Radical SAM enzymes"/>
    <property type="match status" value="1"/>
</dbReference>
<comment type="subcellular location">
    <subcellularLocation>
        <location evidence="9">Cytoplasm</location>
    </subcellularLocation>
</comment>
<evidence type="ECO:0000256" key="7">
    <source>
        <dbReference type="ARBA" id="ARBA00023014"/>
    </source>
</evidence>
<evidence type="ECO:0000259" key="12">
    <source>
        <dbReference type="PROSITE" id="PS51918"/>
    </source>
</evidence>
<keyword evidence="3 9" id="KW-0808">Transferase</keyword>
<dbReference type="SFLD" id="SFLDG01082">
    <property type="entry name" value="B12-binding_domain_containing"/>
    <property type="match status" value="1"/>
</dbReference>
<name>A0ABS2WSW5_9BACT</name>
<keyword evidence="5 9" id="KW-0479">Metal-binding</keyword>
<evidence type="ECO:0000256" key="6">
    <source>
        <dbReference type="ARBA" id="ARBA00023004"/>
    </source>
</evidence>
<evidence type="ECO:0000256" key="4">
    <source>
        <dbReference type="ARBA" id="ARBA00022691"/>
    </source>
</evidence>
<dbReference type="Pfam" id="PF00919">
    <property type="entry name" value="UPF0004"/>
    <property type="match status" value="1"/>
</dbReference>
<dbReference type="Proteomes" id="UP000703590">
    <property type="component" value="Unassembled WGS sequence"/>
</dbReference>
<protein>
    <recommendedName>
        <fullName evidence="8 9">tRNA-2-methylthio-N(6)-dimethylallyladenosine synthase</fullName>
        <ecNumber evidence="8 9">2.8.4.3</ecNumber>
    </recommendedName>
    <alternativeName>
        <fullName evidence="9">(Dimethylallyl)adenosine tRNA methylthiotransferase MiaB</fullName>
    </alternativeName>
    <alternativeName>
        <fullName evidence="9">tRNA-i(6)A37 methylthiotransferase</fullName>
    </alternativeName>
</protein>
<comment type="subunit">
    <text evidence="9">Monomer.</text>
</comment>
<reference evidence="13 14" key="2">
    <citation type="submission" date="2021-02" db="EMBL/GenBank/DDBJ databases">
        <title>Sulfurospirillum tamanensis sp. nov.</title>
        <authorList>
            <person name="Frolova A."/>
            <person name="Merkel A."/>
            <person name="Slobodkin A."/>
        </authorList>
    </citation>
    <scope>NUCLEOTIDE SEQUENCE [LARGE SCALE GENOMIC DNA]</scope>
    <source>
        <strain evidence="13 14">T05b</strain>
    </source>
</reference>
<keyword evidence="14" id="KW-1185">Reference proteome</keyword>
<keyword evidence="9" id="KW-0819">tRNA processing</keyword>
<evidence type="ECO:0000256" key="5">
    <source>
        <dbReference type="ARBA" id="ARBA00022723"/>
    </source>
</evidence>
<comment type="similarity">
    <text evidence="9">Belongs to the methylthiotransferase family. MiaB subfamily.</text>
</comment>
<dbReference type="InterPro" id="IPR023404">
    <property type="entry name" value="rSAM_horseshoe"/>
</dbReference>
<dbReference type="Gene3D" id="3.40.50.12160">
    <property type="entry name" value="Methylthiotransferase, N-terminal domain"/>
    <property type="match status" value="1"/>
</dbReference>
<dbReference type="InterPro" id="IPR006638">
    <property type="entry name" value="Elp3/MiaA/NifB-like_rSAM"/>
</dbReference>
<dbReference type="NCBIfam" id="TIGR00089">
    <property type="entry name" value="MiaB/RimO family radical SAM methylthiotransferase"/>
    <property type="match status" value="1"/>
</dbReference>
<dbReference type="InterPro" id="IPR006463">
    <property type="entry name" value="MiaB_methiolase"/>
</dbReference>
<dbReference type="SFLD" id="SFLDF00273">
    <property type="entry name" value="(dimethylallyl)adenosine_tRNA"/>
    <property type="match status" value="1"/>
</dbReference>
<dbReference type="EC" id="2.8.4.3" evidence="8 9"/>
<reference evidence="14" key="1">
    <citation type="submission" date="2021-02" db="EMBL/GenBank/DDBJ databases">
        <title>Sulfurospirillum tamanensis sp. nov.</title>
        <authorList>
            <person name="Merkel A.Y."/>
        </authorList>
    </citation>
    <scope>NUCLEOTIDE SEQUENCE [LARGE SCALE GENOMIC DNA]</scope>
    <source>
        <strain evidence="14">T05b</strain>
    </source>
</reference>
<evidence type="ECO:0000256" key="3">
    <source>
        <dbReference type="ARBA" id="ARBA00022679"/>
    </source>
</evidence>
<dbReference type="InterPro" id="IPR038135">
    <property type="entry name" value="Methylthiotransferase_N_sf"/>
</dbReference>
<dbReference type="PROSITE" id="PS50926">
    <property type="entry name" value="TRAM"/>
    <property type="match status" value="1"/>
</dbReference>
<dbReference type="RefSeq" id="WP_205459234.1">
    <property type="nucleotide sequence ID" value="NZ_JAFHKK010000015.1"/>
</dbReference>
<keyword evidence="2 9" id="KW-0004">4Fe-4S</keyword>
<evidence type="ECO:0000313" key="14">
    <source>
        <dbReference type="Proteomes" id="UP000703590"/>
    </source>
</evidence>
<dbReference type="NCBIfam" id="TIGR01574">
    <property type="entry name" value="miaB-methiolase"/>
    <property type="match status" value="1"/>
</dbReference>
<dbReference type="PROSITE" id="PS01278">
    <property type="entry name" value="MTTASE_RADICAL"/>
    <property type="match status" value="1"/>
</dbReference>
<dbReference type="PANTHER" id="PTHR43020:SF2">
    <property type="entry name" value="MITOCHONDRIAL TRNA METHYLTHIOTRANSFERASE CDK5RAP1"/>
    <property type="match status" value="1"/>
</dbReference>
<feature type="binding site" evidence="9">
    <location>
        <position position="156"/>
    </location>
    <ligand>
        <name>[4Fe-4S] cluster</name>
        <dbReference type="ChEBI" id="CHEBI:49883"/>
        <label>2</label>
        <note>4Fe-4S-S-AdoMet</note>
    </ligand>
</feature>
<comment type="catalytic activity">
    <reaction evidence="9">
        <text>N(6)-dimethylallyladenosine(37) in tRNA + (sulfur carrier)-SH + AH2 + 2 S-adenosyl-L-methionine = 2-methylsulfanyl-N(6)-dimethylallyladenosine(37) in tRNA + (sulfur carrier)-H + 5'-deoxyadenosine + L-methionine + A + S-adenosyl-L-homocysteine + 2 H(+)</text>
        <dbReference type="Rhea" id="RHEA:37067"/>
        <dbReference type="Rhea" id="RHEA-COMP:10375"/>
        <dbReference type="Rhea" id="RHEA-COMP:10376"/>
        <dbReference type="Rhea" id="RHEA-COMP:14737"/>
        <dbReference type="Rhea" id="RHEA-COMP:14739"/>
        <dbReference type="ChEBI" id="CHEBI:13193"/>
        <dbReference type="ChEBI" id="CHEBI:15378"/>
        <dbReference type="ChEBI" id="CHEBI:17319"/>
        <dbReference type="ChEBI" id="CHEBI:17499"/>
        <dbReference type="ChEBI" id="CHEBI:29917"/>
        <dbReference type="ChEBI" id="CHEBI:57844"/>
        <dbReference type="ChEBI" id="CHEBI:57856"/>
        <dbReference type="ChEBI" id="CHEBI:59789"/>
        <dbReference type="ChEBI" id="CHEBI:64428"/>
        <dbReference type="ChEBI" id="CHEBI:74415"/>
        <dbReference type="ChEBI" id="CHEBI:74417"/>
        <dbReference type="EC" id="2.8.4.3"/>
    </reaction>
</comment>
<keyword evidence="7 9" id="KW-0411">Iron-sulfur</keyword>
<evidence type="ECO:0000259" key="10">
    <source>
        <dbReference type="PROSITE" id="PS50926"/>
    </source>
</evidence>
<evidence type="ECO:0000256" key="8">
    <source>
        <dbReference type="ARBA" id="ARBA00033765"/>
    </source>
</evidence>
<proteinExistence type="inferred from homology"/>
<comment type="cofactor">
    <cofactor evidence="9">
        <name>[4Fe-4S] cluster</name>
        <dbReference type="ChEBI" id="CHEBI:49883"/>
    </cofactor>
    <text evidence="9">Binds 2 [4Fe-4S] clusters. One cluster is coordinated with 3 cysteines and an exchangeable S-adenosyl-L-methionine.</text>
</comment>
<dbReference type="InterPro" id="IPR013848">
    <property type="entry name" value="Methylthiotransferase_N"/>
</dbReference>
<feature type="binding site" evidence="9">
    <location>
        <position position="83"/>
    </location>
    <ligand>
        <name>[4Fe-4S] cluster</name>
        <dbReference type="ChEBI" id="CHEBI:49883"/>
        <label>1</label>
    </ligand>
</feature>
<dbReference type="PROSITE" id="PS51449">
    <property type="entry name" value="MTTASE_N"/>
    <property type="match status" value="1"/>
</dbReference>
<keyword evidence="9" id="KW-0963">Cytoplasm</keyword>
<dbReference type="InterPro" id="IPR002792">
    <property type="entry name" value="TRAM_dom"/>
</dbReference>
<dbReference type="InterPro" id="IPR007197">
    <property type="entry name" value="rSAM"/>
</dbReference>
<comment type="function">
    <text evidence="1 9">Catalyzes the methylthiolation of N6-(dimethylallyl)adenosine (i(6)A), leading to the formation of 2-methylthio-N6-(dimethylallyl)adenosine (ms(2)i(6)A) at position 37 in tRNAs that read codons beginning with uridine.</text>
</comment>
<evidence type="ECO:0000256" key="9">
    <source>
        <dbReference type="HAMAP-Rule" id="MF_01864"/>
    </source>
</evidence>
<dbReference type="PROSITE" id="PS51918">
    <property type="entry name" value="RADICAL_SAM"/>
    <property type="match status" value="1"/>
</dbReference>
<evidence type="ECO:0000259" key="11">
    <source>
        <dbReference type="PROSITE" id="PS51449"/>
    </source>
</evidence>
<dbReference type="SFLD" id="SFLDS00029">
    <property type="entry name" value="Radical_SAM"/>
    <property type="match status" value="1"/>
</dbReference>
<dbReference type="SFLD" id="SFLDG01061">
    <property type="entry name" value="methylthiotransferase"/>
    <property type="match status" value="1"/>
</dbReference>
<sequence length="435" mass="48389">MQETKKLFIETLGCAMNVRDSEHMIAELNKDEAYTLTTSAEEADVIVINTCSVREKPVHKLFSEIGAFAKHKKAGAKIGVCGCTASHLGAEIFRRAPAVDFVLGARNVSKITKAVRTSKFMDVDIDYDESTYAFSDFRHSTHKAYVNISIGCDKQCTYCIVPHTRGEEISIPTALIVAEVEKAAAKGAKEIFLLGQNVNNYGRRFSGNEPKINFSGLLTRVSEVVGVERIRFTSPHPLHMDDEFLEVFASNPKICKSMHMPLQSGSTHILNQMKRGYTKEWFLDRAMKLRQMVPDVAISTDVIVAFPGESEADFEETMDVLEKVRFEQMFSFKYSPRPLTKAATMEGAIASEVASARLARLQGRHEQILDEIAGAQLGKQMQVYWEEAREEGMLAGRSFSNFLVQAPGDASLLGVTSLVRITNPRRLVLYGEVVA</sequence>
<evidence type="ECO:0000256" key="2">
    <source>
        <dbReference type="ARBA" id="ARBA00022485"/>
    </source>
</evidence>
<feature type="domain" description="Radical SAM core" evidence="12">
    <location>
        <begin position="138"/>
        <end position="371"/>
    </location>
</feature>
<feature type="domain" description="MTTase N-terminal" evidence="11">
    <location>
        <begin position="5"/>
        <end position="120"/>
    </location>
</feature>
<feature type="domain" description="TRAM" evidence="10">
    <location>
        <begin position="374"/>
        <end position="435"/>
    </location>
</feature>
<comment type="caution">
    <text evidence="13">The sequence shown here is derived from an EMBL/GenBank/DDBJ whole genome shotgun (WGS) entry which is preliminary data.</text>
</comment>
<gene>
    <name evidence="9 13" type="primary">miaB</name>
    <name evidence="13" type="ORF">JWV37_07825</name>
</gene>
<keyword evidence="6 9" id="KW-0408">Iron</keyword>
<reference evidence="13 14" key="3">
    <citation type="submission" date="2021-02" db="EMBL/GenBank/DDBJ databases">
        <authorList>
            <person name="Merkel A.Y."/>
        </authorList>
    </citation>
    <scope>NUCLEOTIDE SEQUENCE [LARGE SCALE GENOMIC DNA]</scope>
    <source>
        <strain evidence="13 14">T05b</strain>
    </source>
</reference>
<feature type="binding site" evidence="9">
    <location>
        <position position="14"/>
    </location>
    <ligand>
        <name>[4Fe-4S] cluster</name>
        <dbReference type="ChEBI" id="CHEBI:49883"/>
        <label>1</label>
    </ligand>
</feature>
<dbReference type="HAMAP" id="MF_01864">
    <property type="entry name" value="tRNA_metthiotr_MiaB"/>
    <property type="match status" value="1"/>
</dbReference>
<evidence type="ECO:0000313" key="13">
    <source>
        <dbReference type="EMBL" id="MBN2964685.1"/>
    </source>
</evidence>
<dbReference type="EMBL" id="JAFHKK010000015">
    <property type="protein sequence ID" value="MBN2964685.1"/>
    <property type="molecule type" value="Genomic_DNA"/>
</dbReference>
<dbReference type="SMART" id="SM00729">
    <property type="entry name" value="Elp3"/>
    <property type="match status" value="1"/>
</dbReference>
<feature type="binding site" evidence="9">
    <location>
        <position position="152"/>
    </location>
    <ligand>
        <name>[4Fe-4S] cluster</name>
        <dbReference type="ChEBI" id="CHEBI:49883"/>
        <label>2</label>
        <note>4Fe-4S-S-AdoMet</note>
    </ligand>
</feature>
<keyword evidence="4 9" id="KW-0949">S-adenosyl-L-methionine</keyword>
<dbReference type="Gene3D" id="3.80.30.20">
    <property type="entry name" value="tm_1862 like domain"/>
    <property type="match status" value="1"/>
</dbReference>
<dbReference type="InterPro" id="IPR005839">
    <property type="entry name" value="Methylthiotransferase"/>
</dbReference>
<accession>A0ABS2WSW5</accession>
<organism evidence="13 14">
    <name type="scientific">Sulfurospirillum tamanense</name>
    <dbReference type="NCBI Taxonomy" id="2813362"/>
    <lineage>
        <taxon>Bacteria</taxon>
        <taxon>Pseudomonadati</taxon>
        <taxon>Campylobacterota</taxon>
        <taxon>Epsilonproteobacteria</taxon>
        <taxon>Campylobacterales</taxon>
        <taxon>Sulfurospirillaceae</taxon>
        <taxon>Sulfurospirillum</taxon>
    </lineage>
</organism>
<dbReference type="PANTHER" id="PTHR43020">
    <property type="entry name" value="CDK5 REGULATORY SUBUNIT-ASSOCIATED PROTEIN 1"/>
    <property type="match status" value="1"/>
</dbReference>
<evidence type="ECO:0000256" key="1">
    <source>
        <dbReference type="ARBA" id="ARBA00003234"/>
    </source>
</evidence>
<feature type="binding site" evidence="9">
    <location>
        <position position="159"/>
    </location>
    <ligand>
        <name>[4Fe-4S] cluster</name>
        <dbReference type="ChEBI" id="CHEBI:49883"/>
        <label>2</label>
        <note>4Fe-4S-S-AdoMet</note>
    </ligand>
</feature>
<dbReference type="InterPro" id="IPR020612">
    <property type="entry name" value="Methylthiotransferase_CS"/>
</dbReference>
<feature type="binding site" evidence="9">
    <location>
        <position position="51"/>
    </location>
    <ligand>
        <name>[4Fe-4S] cluster</name>
        <dbReference type="ChEBI" id="CHEBI:49883"/>
        <label>1</label>
    </ligand>
</feature>
<dbReference type="CDD" id="cd01335">
    <property type="entry name" value="Radical_SAM"/>
    <property type="match status" value="1"/>
</dbReference>
<dbReference type="InterPro" id="IPR058240">
    <property type="entry name" value="rSAM_sf"/>
</dbReference>